<dbReference type="Proteomes" id="UP000661894">
    <property type="component" value="Unassembled WGS sequence"/>
</dbReference>
<feature type="transmembrane region" description="Helical" evidence="7">
    <location>
        <begin position="678"/>
        <end position="701"/>
    </location>
</feature>
<dbReference type="PANTHER" id="PTHR33406:SF13">
    <property type="entry name" value="MEMBRANE PROTEIN YDFJ"/>
    <property type="match status" value="1"/>
</dbReference>
<feature type="transmembrane region" description="Helical" evidence="7">
    <location>
        <begin position="713"/>
        <end position="733"/>
    </location>
</feature>
<accession>A0ABR8Z4L2</accession>
<feature type="transmembrane region" description="Helical" evidence="7">
    <location>
        <begin position="767"/>
        <end position="789"/>
    </location>
</feature>
<feature type="transmembrane region" description="Helical" evidence="7">
    <location>
        <begin position="401"/>
        <end position="427"/>
    </location>
</feature>
<dbReference type="RefSeq" id="WP_251840376.1">
    <property type="nucleotide sequence ID" value="NZ_JACSPO010000009.1"/>
</dbReference>
<feature type="transmembrane region" description="Helical" evidence="7">
    <location>
        <begin position="491"/>
        <end position="510"/>
    </location>
</feature>
<dbReference type="PROSITE" id="PS50156">
    <property type="entry name" value="SSD"/>
    <property type="match status" value="1"/>
</dbReference>
<evidence type="ECO:0000313" key="9">
    <source>
        <dbReference type="EMBL" id="MBD8063280.1"/>
    </source>
</evidence>
<feature type="transmembrane region" description="Helical" evidence="7">
    <location>
        <begin position="330"/>
        <end position="350"/>
    </location>
</feature>
<evidence type="ECO:0000256" key="2">
    <source>
        <dbReference type="ARBA" id="ARBA00022475"/>
    </source>
</evidence>
<feature type="transmembrane region" description="Helical" evidence="7">
    <location>
        <begin position="652"/>
        <end position="671"/>
    </location>
</feature>
<dbReference type="EMBL" id="JACSPO010000009">
    <property type="protein sequence ID" value="MBD8063280.1"/>
    <property type="molecule type" value="Genomic_DNA"/>
</dbReference>
<evidence type="ECO:0000256" key="6">
    <source>
        <dbReference type="SAM" id="Coils"/>
    </source>
</evidence>
<evidence type="ECO:0000256" key="4">
    <source>
        <dbReference type="ARBA" id="ARBA00022989"/>
    </source>
</evidence>
<comment type="caution">
    <text evidence="9">The sequence shown here is derived from an EMBL/GenBank/DDBJ whole genome shotgun (WGS) entry which is preliminary data.</text>
</comment>
<reference evidence="9 10" key="1">
    <citation type="submission" date="2020-08" db="EMBL/GenBank/DDBJ databases">
        <title>A Genomic Blueprint of the Chicken Gut Microbiome.</title>
        <authorList>
            <person name="Gilroy R."/>
            <person name="Ravi A."/>
            <person name="Getino M."/>
            <person name="Pursley I."/>
            <person name="Horton D.L."/>
            <person name="Alikhan N.-F."/>
            <person name="Baker D."/>
            <person name="Gharbi K."/>
            <person name="Hall N."/>
            <person name="Watson M."/>
            <person name="Adriaenssens E.M."/>
            <person name="Foster-Nyarko E."/>
            <person name="Jarju S."/>
            <person name="Secka A."/>
            <person name="Antonio M."/>
            <person name="Oren A."/>
            <person name="Chaudhuri R."/>
            <person name="La Ragione R.M."/>
            <person name="Hildebrand F."/>
            <person name="Pallen M.J."/>
        </authorList>
    </citation>
    <scope>NUCLEOTIDE SEQUENCE [LARGE SCALE GENOMIC DNA]</scope>
    <source>
        <strain evidence="9 10">Sa1BUA1</strain>
    </source>
</reference>
<dbReference type="InterPro" id="IPR004869">
    <property type="entry name" value="MMPL_dom"/>
</dbReference>
<sequence length="857" mass="89526">MASLLHRLGRWSAQHRWATVITWLVVIALAATGAATLSEPLSDEFSIPGSRFQVVLDDLQEEIPEAAAGIGTVTFSAEDGFTDEQQAAVADVTEQWSALDGVVGSMDPFATQEQLDGSLDEIEAGRAELEAGRAQLDEGRTELAAGREQLEAAEAELAAGREQLEAQRAELEASIDMMPPAMAAGAEEQLAAAEAELAAGEEQLAASRAELEAGEEELAAAEAEITAGETQLDQGERLAELTSGLRQVSENGTVAMTQVQFESSGGQLDPEVTAQVQEIGDTLADEGIEVNYSAEIVSDISSILGPAEVVGVVVAVVVLLVLLGSLLAAGLPLLTALVGVGVGVGASLALSGVVEMTSVTPALALMLGMAVGIDYSLFILNRHRMQLADGMGVRDSIALATGTAGNAVTFAGATVVIALAALGLTGIPFLGVMGYVAAGTVVVAVLAAVTLTPALLSFLGERVLPAKQRTRLERKNGADSRGWAYKVQQHPWLAIIGVVAITGLLAIPTTQLRLGLPDGSQEPAGSTAYRTYDLIRDNFGAGANGPIIGVATLAEPTQDEAALTETQLDIAEDLLAVDGVQYVVPFGTSEDGDTLAFQIMPADGPSEESTVALVNTLLDGEDELGAAHDVEMGYTGQTVANIDISDQLADALPIYLLVVVGLSLVLLLLVFRSIWVPLLASVGFLLTVVASFGAVVAVYQLGFLSDLFGVNEAGPILSFLPVLLIGVLFGLAMDYQVFLVSGMREAHVHGADARVAVVRGFNQSARVVTAAAIIMVSVFGGFIFAHLAMIRPIGFGLAFGVLIDAFLVRMTLTPAVLSLLGEKAWWLPRWLDKILPNVDVEGAKLERQVVQEERATV</sequence>
<keyword evidence="10" id="KW-1185">Reference proteome</keyword>
<feature type="transmembrane region" description="Helical" evidence="7">
    <location>
        <begin position="303"/>
        <end position="323"/>
    </location>
</feature>
<proteinExistence type="predicted"/>
<feature type="domain" description="SSD" evidence="8">
    <location>
        <begin position="326"/>
        <end position="458"/>
    </location>
</feature>
<gene>
    <name evidence="9" type="ORF">H9624_13225</name>
</gene>
<name>A0ABR8Z4L2_9MICO</name>
<organism evidence="9 10">
    <name type="scientific">Oceanitalea stevensii</name>
    <dbReference type="NCBI Taxonomy" id="2763072"/>
    <lineage>
        <taxon>Bacteria</taxon>
        <taxon>Bacillati</taxon>
        <taxon>Actinomycetota</taxon>
        <taxon>Actinomycetes</taxon>
        <taxon>Micrococcales</taxon>
        <taxon>Bogoriellaceae</taxon>
        <taxon>Georgenia</taxon>
    </lineage>
</organism>
<feature type="coiled-coil region" evidence="6">
    <location>
        <begin position="136"/>
        <end position="231"/>
    </location>
</feature>
<evidence type="ECO:0000256" key="3">
    <source>
        <dbReference type="ARBA" id="ARBA00022692"/>
    </source>
</evidence>
<feature type="transmembrane region" description="Helical" evidence="7">
    <location>
        <begin position="433"/>
        <end position="459"/>
    </location>
</feature>
<keyword evidence="2" id="KW-1003">Cell membrane</keyword>
<feature type="transmembrane region" description="Helical" evidence="7">
    <location>
        <begin position="362"/>
        <end position="380"/>
    </location>
</feature>
<evidence type="ECO:0000256" key="1">
    <source>
        <dbReference type="ARBA" id="ARBA00004651"/>
    </source>
</evidence>
<keyword evidence="6" id="KW-0175">Coiled coil</keyword>
<evidence type="ECO:0000256" key="7">
    <source>
        <dbReference type="SAM" id="Phobius"/>
    </source>
</evidence>
<keyword evidence="4 7" id="KW-1133">Transmembrane helix</keyword>
<dbReference type="SUPFAM" id="SSF82866">
    <property type="entry name" value="Multidrug efflux transporter AcrB transmembrane domain"/>
    <property type="match status" value="2"/>
</dbReference>
<dbReference type="Pfam" id="PF03176">
    <property type="entry name" value="MMPL"/>
    <property type="match status" value="2"/>
</dbReference>
<evidence type="ECO:0000313" key="10">
    <source>
        <dbReference type="Proteomes" id="UP000661894"/>
    </source>
</evidence>
<keyword evidence="3 7" id="KW-0812">Transmembrane</keyword>
<keyword evidence="5 7" id="KW-0472">Membrane</keyword>
<dbReference type="PANTHER" id="PTHR33406">
    <property type="entry name" value="MEMBRANE PROTEIN MJ1562-RELATED"/>
    <property type="match status" value="1"/>
</dbReference>
<evidence type="ECO:0000256" key="5">
    <source>
        <dbReference type="ARBA" id="ARBA00023136"/>
    </source>
</evidence>
<comment type="subcellular location">
    <subcellularLocation>
        <location evidence="1">Cell membrane</location>
        <topology evidence="1">Multi-pass membrane protein</topology>
    </subcellularLocation>
</comment>
<dbReference type="InterPro" id="IPR000731">
    <property type="entry name" value="SSD"/>
</dbReference>
<feature type="transmembrane region" description="Helical" evidence="7">
    <location>
        <begin position="795"/>
        <end position="820"/>
    </location>
</feature>
<evidence type="ECO:0000259" key="8">
    <source>
        <dbReference type="PROSITE" id="PS50156"/>
    </source>
</evidence>
<dbReference type="Gene3D" id="1.20.1640.10">
    <property type="entry name" value="Multidrug efflux transporter AcrB transmembrane domain"/>
    <property type="match status" value="2"/>
</dbReference>
<dbReference type="InterPro" id="IPR050545">
    <property type="entry name" value="Mycobact_MmpL"/>
</dbReference>
<protein>
    <submittedName>
        <fullName evidence="9">MMPL family transporter</fullName>
    </submittedName>
</protein>